<evidence type="ECO:0000256" key="9">
    <source>
        <dbReference type="ARBA" id="ARBA00023277"/>
    </source>
</evidence>
<dbReference type="NCBIfam" id="TIGR02198">
    <property type="entry name" value="rfaE_dom_I"/>
    <property type="match status" value="1"/>
</dbReference>
<dbReference type="InterPro" id="IPR023030">
    <property type="entry name" value="Bifunc_HldE"/>
</dbReference>
<comment type="similarity">
    <text evidence="11">In the C-terminal section; belongs to the cytidylyltransferase family.</text>
</comment>
<evidence type="ECO:0000259" key="13">
    <source>
        <dbReference type="Pfam" id="PF01467"/>
    </source>
</evidence>
<dbReference type="EMBL" id="JBHRSD010000003">
    <property type="protein sequence ID" value="MFC3031443.1"/>
    <property type="molecule type" value="Genomic_DNA"/>
</dbReference>
<proteinExistence type="inferred from homology"/>
<dbReference type="Pfam" id="PF01467">
    <property type="entry name" value="CTP_transf_like"/>
    <property type="match status" value="1"/>
</dbReference>
<keyword evidence="9 11" id="KW-0119">Carbohydrate metabolism</keyword>
<sequence>MELSFLQHLSKAKVLVVGDVMLDKYWHGDTGRISPEAPVPVVKVAKVEDKAGGAANVAKNIAHLDGQVGLLGLIGEDDNGQVLEAILAADHIASQLVKVAELPTIAKMRVISRHQQVVRLDVEEPFSLSHSELLLARLENVLADYDIVVFSDYNKGALGHIEAMIKLAKQAGKLVLVDPKSHDLNKYRGADIITPNLSEFRLAGGDSQSEETLTESARKLIADAGIGAMLLTRSEQGMSLINATEKHDFAAQVLEVSDVTGAGDTVIATLAVMLGAGMAAKDAVEMANLAAGIVVGKLGAATVSPEELSRKLGQYLKATGEHYQTPFDDVLKHIEFARQSGEKIVFTNGCFDILHAGHVRYLAQAKARGDRLVVGLNNDESIARLKGPERPVNPLNERAMVLSALASVDWVIPFGCVSENDTPAALIEKVKPDVLVKGGDYTVEQIAGAEFVLANGGTVEVLSFLDGCSTSNVIRKIKAQ</sequence>
<evidence type="ECO:0000256" key="6">
    <source>
        <dbReference type="ARBA" id="ARBA00022777"/>
    </source>
</evidence>
<keyword evidence="7 11" id="KW-0067">ATP-binding</keyword>
<evidence type="ECO:0000256" key="5">
    <source>
        <dbReference type="ARBA" id="ARBA00022741"/>
    </source>
</evidence>
<dbReference type="NCBIfam" id="TIGR00125">
    <property type="entry name" value="cyt_tran_rel"/>
    <property type="match status" value="1"/>
</dbReference>
<comment type="pathway">
    <text evidence="11">Nucleotide-sugar biosynthesis; ADP-L-glycero-beta-D-manno-heptose biosynthesis; ADP-L-glycero-beta-D-manno-heptose from D-glycero-beta-D-manno-heptose 7-phosphate: step 1/4.</text>
</comment>
<feature type="domain" description="Carbohydrate kinase PfkB" evidence="12">
    <location>
        <begin position="12"/>
        <end position="305"/>
    </location>
</feature>
<keyword evidence="8 11" id="KW-0511">Multifunctional enzyme</keyword>
<comment type="function">
    <text evidence="2 11">Catalyzes the ADP transfer from ATP to D-glycero-beta-D-manno-heptose 1-phosphate, yielding ADP-D-glycero-beta-D-manno-heptose.</text>
</comment>
<feature type="domain" description="Cytidyltransferase-like" evidence="13">
    <location>
        <begin position="346"/>
        <end position="444"/>
    </location>
</feature>
<accession>A0ABV7CFQ7</accession>
<keyword evidence="15" id="KW-1185">Reference proteome</keyword>
<evidence type="ECO:0000256" key="2">
    <source>
        <dbReference type="ARBA" id="ARBA00003753"/>
    </source>
</evidence>
<dbReference type="PANTHER" id="PTHR46969">
    <property type="entry name" value="BIFUNCTIONAL PROTEIN HLDE"/>
    <property type="match status" value="1"/>
</dbReference>
<dbReference type="Pfam" id="PF00294">
    <property type="entry name" value="PfkB"/>
    <property type="match status" value="1"/>
</dbReference>
<feature type="active site" evidence="11">
    <location>
        <position position="264"/>
    </location>
</feature>
<protein>
    <recommendedName>
        <fullName evidence="11">Bifunctional protein HldE</fullName>
    </recommendedName>
    <domain>
        <recommendedName>
            <fullName evidence="11">D-beta-D-heptose 7-phosphate kinase</fullName>
            <ecNumber evidence="11">2.7.1.167</ecNumber>
        </recommendedName>
        <alternativeName>
            <fullName evidence="11">D-beta-D-heptose 7-phosphotransferase</fullName>
        </alternativeName>
        <alternativeName>
            <fullName evidence="11">D-glycero-beta-D-manno-heptose-7-phosphate kinase</fullName>
        </alternativeName>
    </domain>
    <domain>
        <recommendedName>
            <fullName evidence="11">D-beta-D-heptose 1-phosphate adenylyltransferase</fullName>
            <ecNumber evidence="11">2.7.7.70</ecNumber>
        </recommendedName>
        <alternativeName>
            <fullName evidence="11">D-glycero-beta-D-manno-heptose 1-phosphate adenylyltransferase</fullName>
        </alternativeName>
    </domain>
</protein>
<comment type="caution">
    <text evidence="14">The sequence shown here is derived from an EMBL/GenBank/DDBJ whole genome shotgun (WGS) entry which is preliminary data.</text>
</comment>
<dbReference type="RefSeq" id="WP_377120692.1">
    <property type="nucleotide sequence ID" value="NZ_JBHRSD010000003.1"/>
</dbReference>
<comment type="catalytic activity">
    <reaction evidence="10 11">
        <text>D-glycero-beta-D-manno-heptose 1-phosphate + ATP + H(+) = ADP-D-glycero-beta-D-manno-heptose + diphosphate</text>
        <dbReference type="Rhea" id="RHEA:27465"/>
        <dbReference type="ChEBI" id="CHEBI:15378"/>
        <dbReference type="ChEBI" id="CHEBI:30616"/>
        <dbReference type="ChEBI" id="CHEBI:33019"/>
        <dbReference type="ChEBI" id="CHEBI:59967"/>
        <dbReference type="ChEBI" id="CHEBI:61593"/>
        <dbReference type="EC" id="2.7.7.70"/>
    </reaction>
</comment>
<dbReference type="SUPFAM" id="SSF52374">
    <property type="entry name" value="Nucleotidylyl transferase"/>
    <property type="match status" value="1"/>
</dbReference>
<evidence type="ECO:0000313" key="15">
    <source>
        <dbReference type="Proteomes" id="UP001595453"/>
    </source>
</evidence>
<dbReference type="Gene3D" id="3.40.50.620">
    <property type="entry name" value="HUPs"/>
    <property type="match status" value="1"/>
</dbReference>
<dbReference type="SUPFAM" id="SSF53613">
    <property type="entry name" value="Ribokinase-like"/>
    <property type="match status" value="1"/>
</dbReference>
<dbReference type="Gene3D" id="3.40.1190.20">
    <property type="match status" value="1"/>
</dbReference>
<comment type="subunit">
    <text evidence="11">Homodimer.</text>
</comment>
<dbReference type="NCBIfam" id="TIGR02199">
    <property type="entry name" value="rfaE_dom_II"/>
    <property type="match status" value="1"/>
</dbReference>
<dbReference type="NCBIfam" id="NF008454">
    <property type="entry name" value="PRK11316.1"/>
    <property type="match status" value="1"/>
</dbReference>
<evidence type="ECO:0000313" key="14">
    <source>
        <dbReference type="EMBL" id="MFC3031443.1"/>
    </source>
</evidence>
<dbReference type="InterPro" id="IPR014729">
    <property type="entry name" value="Rossmann-like_a/b/a_fold"/>
</dbReference>
<name>A0ABV7CFQ7_9GAMM</name>
<evidence type="ECO:0000256" key="10">
    <source>
        <dbReference type="ARBA" id="ARBA00047428"/>
    </source>
</evidence>
<feature type="region of interest" description="Ribokinase" evidence="11">
    <location>
        <begin position="1"/>
        <end position="317"/>
    </location>
</feature>
<evidence type="ECO:0000256" key="3">
    <source>
        <dbReference type="ARBA" id="ARBA00022679"/>
    </source>
</evidence>
<comment type="catalytic activity">
    <reaction evidence="11">
        <text>D-glycero-beta-D-manno-heptose 7-phosphate + ATP = D-glycero-beta-D-manno-heptose 1,7-bisphosphate + ADP + H(+)</text>
        <dbReference type="Rhea" id="RHEA:27473"/>
        <dbReference type="ChEBI" id="CHEBI:15378"/>
        <dbReference type="ChEBI" id="CHEBI:30616"/>
        <dbReference type="ChEBI" id="CHEBI:60204"/>
        <dbReference type="ChEBI" id="CHEBI:60208"/>
        <dbReference type="ChEBI" id="CHEBI:456216"/>
        <dbReference type="EC" id="2.7.1.167"/>
    </reaction>
</comment>
<dbReference type="InterPro" id="IPR029056">
    <property type="entry name" value="Ribokinase-like"/>
</dbReference>
<organism evidence="14 15">
    <name type="scientific">Pseudoalteromonas fenneropenaei</name>
    <dbReference type="NCBI Taxonomy" id="1737459"/>
    <lineage>
        <taxon>Bacteria</taxon>
        <taxon>Pseudomonadati</taxon>
        <taxon>Pseudomonadota</taxon>
        <taxon>Gammaproteobacteria</taxon>
        <taxon>Alteromonadales</taxon>
        <taxon>Pseudoalteromonadaceae</taxon>
        <taxon>Pseudoalteromonas</taxon>
    </lineage>
</organism>
<dbReference type="EC" id="2.7.1.167" evidence="11"/>
<feature type="binding site" evidence="11">
    <location>
        <begin position="196"/>
        <end position="199"/>
    </location>
    <ligand>
        <name>ATP</name>
        <dbReference type="ChEBI" id="CHEBI:30616"/>
    </ligand>
</feature>
<dbReference type="InterPro" id="IPR004821">
    <property type="entry name" value="Cyt_trans-like"/>
</dbReference>
<comment type="pathway">
    <text evidence="11">Nucleotide-sugar biosynthesis; ADP-L-glycero-beta-D-manno-heptose biosynthesis; ADP-L-glycero-beta-D-manno-heptose from D-glycero-beta-D-manno-heptose 7-phosphate: step 3/4.</text>
</comment>
<evidence type="ECO:0000256" key="4">
    <source>
        <dbReference type="ARBA" id="ARBA00022695"/>
    </source>
</evidence>
<keyword evidence="5 11" id="KW-0547">Nucleotide-binding</keyword>
<evidence type="ECO:0000259" key="12">
    <source>
        <dbReference type="Pfam" id="PF00294"/>
    </source>
</evidence>
<keyword evidence="4 11" id="KW-0548">Nucleotidyltransferase</keyword>
<dbReference type="PANTHER" id="PTHR46969:SF1">
    <property type="entry name" value="BIFUNCTIONAL PROTEIN HLDE"/>
    <property type="match status" value="1"/>
</dbReference>
<dbReference type="GO" id="GO:0033785">
    <property type="term" value="F:heptose 7-phosphate kinase activity"/>
    <property type="evidence" value="ECO:0007669"/>
    <property type="project" value="UniProtKB-EC"/>
</dbReference>
<comment type="similarity">
    <text evidence="11">In the N-terminal section; belongs to the carbohydrate kinase PfkB family.</text>
</comment>
<dbReference type="CDD" id="cd01172">
    <property type="entry name" value="RfaE_like"/>
    <property type="match status" value="1"/>
</dbReference>
<gene>
    <name evidence="11 14" type="primary">hldE</name>
    <name evidence="14" type="ORF">ACFOEE_02745</name>
</gene>
<keyword evidence="3 11" id="KW-0808">Transferase</keyword>
<dbReference type="InterPro" id="IPR011914">
    <property type="entry name" value="RfaE_dom_II"/>
</dbReference>
<dbReference type="GO" id="GO:0016779">
    <property type="term" value="F:nucleotidyltransferase activity"/>
    <property type="evidence" value="ECO:0007669"/>
    <property type="project" value="UniProtKB-KW"/>
</dbReference>
<dbReference type="EC" id="2.7.7.70" evidence="11"/>
<evidence type="ECO:0000256" key="8">
    <source>
        <dbReference type="ARBA" id="ARBA00023268"/>
    </source>
</evidence>
<evidence type="ECO:0000256" key="1">
    <source>
        <dbReference type="ARBA" id="ARBA00002319"/>
    </source>
</evidence>
<reference evidence="15" key="1">
    <citation type="journal article" date="2019" name="Int. J. Syst. Evol. Microbiol.">
        <title>The Global Catalogue of Microorganisms (GCM) 10K type strain sequencing project: providing services to taxonomists for standard genome sequencing and annotation.</title>
        <authorList>
            <consortium name="The Broad Institute Genomics Platform"/>
            <consortium name="The Broad Institute Genome Sequencing Center for Infectious Disease"/>
            <person name="Wu L."/>
            <person name="Ma J."/>
        </authorList>
    </citation>
    <scope>NUCLEOTIDE SEQUENCE [LARGE SCALE GENOMIC DNA]</scope>
    <source>
        <strain evidence="15">KCTC 42730</strain>
    </source>
</reference>
<evidence type="ECO:0000256" key="11">
    <source>
        <dbReference type="HAMAP-Rule" id="MF_01603"/>
    </source>
</evidence>
<dbReference type="InterPro" id="IPR011913">
    <property type="entry name" value="RfaE_dom_I"/>
</dbReference>
<keyword evidence="6 11" id="KW-0418">Kinase</keyword>
<feature type="region of interest" description="Cytidylyltransferase" evidence="11">
    <location>
        <begin position="346"/>
        <end position="480"/>
    </location>
</feature>
<evidence type="ECO:0000256" key="7">
    <source>
        <dbReference type="ARBA" id="ARBA00022840"/>
    </source>
</evidence>
<comment type="function">
    <text evidence="1 11">Catalyzes the phosphorylation of D-glycero-D-manno-heptose 7-phosphate at the C-1 position to selectively form D-glycero-beta-D-manno-heptose-1,7-bisphosphate.</text>
</comment>
<dbReference type="Proteomes" id="UP001595453">
    <property type="component" value="Unassembled WGS sequence"/>
</dbReference>
<dbReference type="InterPro" id="IPR011611">
    <property type="entry name" value="PfkB_dom"/>
</dbReference>
<dbReference type="HAMAP" id="MF_01603">
    <property type="entry name" value="HldE"/>
    <property type="match status" value="1"/>
</dbReference>